<protein>
    <submittedName>
        <fullName evidence="2">Eukaryotic translation initiation factor 4 gamma 3</fullName>
    </submittedName>
</protein>
<name>A0A8B9UPI9_9AVES</name>
<feature type="compositionally biased region" description="Pro residues" evidence="1">
    <location>
        <begin position="515"/>
        <end position="524"/>
    </location>
</feature>
<feature type="compositionally biased region" description="Pro residues" evidence="1">
    <location>
        <begin position="486"/>
        <end position="503"/>
    </location>
</feature>
<dbReference type="Ensembl" id="ENSAZOT00000013621.1">
    <property type="protein sequence ID" value="ENSAZOP00000012711.1"/>
    <property type="gene ID" value="ENSAZOG00000005565.1"/>
</dbReference>
<feature type="region of interest" description="Disordered" evidence="1">
    <location>
        <begin position="18"/>
        <end position="69"/>
    </location>
</feature>
<feature type="compositionally biased region" description="Low complexity" evidence="1">
    <location>
        <begin position="504"/>
        <end position="514"/>
    </location>
</feature>
<feature type="region of interest" description="Disordered" evidence="1">
    <location>
        <begin position="366"/>
        <end position="422"/>
    </location>
</feature>
<dbReference type="AlphaFoldDB" id="A0A8B9UPI9"/>
<reference evidence="2" key="2">
    <citation type="submission" date="2025-09" db="UniProtKB">
        <authorList>
            <consortium name="Ensembl"/>
        </authorList>
    </citation>
    <scope>IDENTIFICATION</scope>
</reference>
<feature type="compositionally biased region" description="Polar residues" evidence="1">
    <location>
        <begin position="567"/>
        <end position="576"/>
    </location>
</feature>
<feature type="region of interest" description="Disordered" evidence="1">
    <location>
        <begin position="207"/>
        <end position="350"/>
    </location>
</feature>
<organism evidence="2 3">
    <name type="scientific">Anas zonorhyncha</name>
    <name type="common">Eastern spot-billed duck</name>
    <dbReference type="NCBI Taxonomy" id="75864"/>
    <lineage>
        <taxon>Eukaryota</taxon>
        <taxon>Metazoa</taxon>
        <taxon>Chordata</taxon>
        <taxon>Craniata</taxon>
        <taxon>Vertebrata</taxon>
        <taxon>Euteleostomi</taxon>
        <taxon>Archelosauria</taxon>
        <taxon>Archosauria</taxon>
        <taxon>Dinosauria</taxon>
        <taxon>Saurischia</taxon>
        <taxon>Theropoda</taxon>
        <taxon>Coelurosauria</taxon>
        <taxon>Aves</taxon>
        <taxon>Neognathae</taxon>
        <taxon>Galloanserae</taxon>
        <taxon>Anseriformes</taxon>
        <taxon>Anatidae</taxon>
        <taxon>Anatinae</taxon>
        <taxon>Anas</taxon>
    </lineage>
</organism>
<dbReference type="Proteomes" id="UP000694549">
    <property type="component" value="Unplaced"/>
</dbReference>
<evidence type="ECO:0000313" key="2">
    <source>
        <dbReference type="Ensembl" id="ENSAZOP00000012711.1"/>
    </source>
</evidence>
<accession>A0A8B9UPI9</accession>
<feature type="compositionally biased region" description="Low complexity" evidence="1">
    <location>
        <begin position="471"/>
        <end position="485"/>
    </location>
</feature>
<evidence type="ECO:0000256" key="1">
    <source>
        <dbReference type="SAM" id="MobiDB-lite"/>
    </source>
</evidence>
<keyword evidence="3" id="KW-1185">Reference proteome</keyword>
<feature type="compositionally biased region" description="Pro residues" evidence="1">
    <location>
        <begin position="336"/>
        <end position="350"/>
    </location>
</feature>
<feature type="compositionally biased region" description="Basic and acidic residues" evidence="1">
    <location>
        <begin position="296"/>
        <end position="305"/>
    </location>
</feature>
<feature type="compositionally biased region" description="Pro residues" evidence="1">
    <location>
        <begin position="247"/>
        <end position="261"/>
    </location>
</feature>
<evidence type="ECO:0000313" key="3">
    <source>
        <dbReference type="Proteomes" id="UP000694549"/>
    </source>
</evidence>
<feature type="compositionally biased region" description="Basic and acidic residues" evidence="1">
    <location>
        <begin position="374"/>
        <end position="387"/>
    </location>
</feature>
<feature type="compositionally biased region" description="Acidic residues" evidence="1">
    <location>
        <begin position="556"/>
        <end position="566"/>
    </location>
</feature>
<feature type="compositionally biased region" description="Basic and acidic residues" evidence="1">
    <location>
        <begin position="537"/>
        <end position="555"/>
    </location>
</feature>
<proteinExistence type="predicted"/>
<feature type="compositionally biased region" description="Polar residues" evidence="1">
    <location>
        <begin position="283"/>
        <end position="295"/>
    </location>
</feature>
<feature type="region of interest" description="Disordered" evidence="1">
    <location>
        <begin position="456"/>
        <end position="577"/>
    </location>
</feature>
<reference evidence="2" key="1">
    <citation type="submission" date="2025-08" db="UniProtKB">
        <authorList>
            <consortium name="Ensembl"/>
        </authorList>
    </citation>
    <scope>IDENTIFICATION</scope>
</reference>
<sequence length="620" mass="65234">DRIFTPAVSAVYSTVTQVARQPGPPAPSPYTAHEINKGHPNLAATPPGHASSPGLSQAPYPSGQNAAPTTLVYPQAPQTMNTQPQTRSPFFQRPQIQPPRATIQNSSPSIRPGAQTPTAVYQTNQHIMMVNHLPMPYPMPQGPQYCIPQYRHSGPPYVGPPQQYPVQPPGPGPFYPGPGPGEFPNAYGTPFYPSQPVYQSAPIIVPTQQQQPPPAKREKKTIRIRDPNQGGKDITEEIMSGGGSRNPTPPIMRPTSTPTPPQLSSQVPEHSPVVYGPVENTHLAASTPVTAASNPKQEEKPKPDPVLKPSSPVLRPEPTVEKKDQAGQTTEAAPVETPPELPLAPSPTPAAPVAVVPAAAVITVSSKPAFTADSEERCELASPKEEAMPISNATPCTDTADPSPAEEADAEVCKEPSSVASSDIPVTASTNLINELNGVSEKVTATESVVDVAQQEVAPLTAELETPEAPPAEVESVPSSSAPHTAPSPPPTPPPTPPPPSPPISVAAAVTTTTPSPPPLPSPSALPVVQGDLEGEESTRTTLNEEVKDTETKEETEADGQLEESTEAQSLNSSKSPVPGKCLAPWLCAVNLQMKERGLWGYFSISGFCLYLPPNSDSAT</sequence>